<name>A0A0B8QN27_LACLL</name>
<accession>A0A0B8QN27</accession>
<evidence type="ECO:0000313" key="1">
    <source>
        <dbReference type="EMBL" id="GAM81465.1"/>
    </source>
</evidence>
<protein>
    <submittedName>
        <fullName evidence="1">Uncharacterized protein conserved in bacteria</fullName>
    </submittedName>
</protein>
<gene>
    <name evidence="1" type="ORF">JCM5805K_2589</name>
</gene>
<proteinExistence type="predicted"/>
<reference evidence="1 2" key="1">
    <citation type="submission" date="2015-01" db="EMBL/GenBank/DDBJ databases">
        <title>Lactococcus lactis subsp.lactis JCM 5805 whole genome shotgun sequence.</title>
        <authorList>
            <person name="Fujii T."/>
            <person name="Tomita Y."/>
            <person name="Ikushima S."/>
            <person name="Fujiwara D."/>
        </authorList>
    </citation>
    <scope>NUCLEOTIDE SEQUENCE [LARGE SCALE GENOMIC DNA]</scope>
    <source>
        <strain evidence="1 2">JCM 5805</strain>
    </source>
</reference>
<dbReference type="EMBL" id="BBSI01000040">
    <property type="protein sequence ID" value="GAM81465.1"/>
    <property type="molecule type" value="Genomic_DNA"/>
</dbReference>
<organism evidence="1 2">
    <name type="scientific">Lactococcus lactis subsp. lactis</name>
    <name type="common">Streptococcus lactis</name>
    <dbReference type="NCBI Taxonomy" id="1360"/>
    <lineage>
        <taxon>Bacteria</taxon>
        <taxon>Bacillati</taxon>
        <taxon>Bacillota</taxon>
        <taxon>Bacilli</taxon>
        <taxon>Lactobacillales</taxon>
        <taxon>Streptococcaceae</taxon>
        <taxon>Lactococcus</taxon>
    </lineage>
</organism>
<evidence type="ECO:0000313" key="2">
    <source>
        <dbReference type="Proteomes" id="UP000031847"/>
    </source>
</evidence>
<comment type="caution">
    <text evidence="1">The sequence shown here is derived from an EMBL/GenBank/DDBJ whole genome shotgun (WGS) entry which is preliminary data.</text>
</comment>
<sequence length="59" mass="6437">MVATLVIKTKELEIAAIIEMNGVNRINNEVKSKAFTGTPAFENLVNGLSILSLLSFDKE</sequence>
<dbReference type="AlphaFoldDB" id="A0A0B8QN27"/>
<dbReference type="Proteomes" id="UP000031847">
    <property type="component" value="Unassembled WGS sequence"/>
</dbReference>